<name>A0A8J2S450_9CRUS</name>
<comment type="caution">
    <text evidence="1">The sequence shown here is derived from an EMBL/GenBank/DDBJ whole genome shotgun (WGS) entry which is preliminary data.</text>
</comment>
<accession>A0A8J2S450</accession>
<proteinExistence type="predicted"/>
<dbReference type="PANTHER" id="PTHR34494:SF1">
    <property type="entry name" value="PROTEIN CBG25024"/>
    <property type="match status" value="1"/>
</dbReference>
<reference evidence="1" key="1">
    <citation type="submission" date="2021-11" db="EMBL/GenBank/DDBJ databases">
        <authorList>
            <person name="Schell T."/>
        </authorList>
    </citation>
    <scope>NUCLEOTIDE SEQUENCE</scope>
    <source>
        <strain evidence="1">M5</strain>
    </source>
</reference>
<organism evidence="1 2">
    <name type="scientific">Daphnia galeata</name>
    <dbReference type="NCBI Taxonomy" id="27404"/>
    <lineage>
        <taxon>Eukaryota</taxon>
        <taxon>Metazoa</taxon>
        <taxon>Ecdysozoa</taxon>
        <taxon>Arthropoda</taxon>
        <taxon>Crustacea</taxon>
        <taxon>Branchiopoda</taxon>
        <taxon>Diplostraca</taxon>
        <taxon>Cladocera</taxon>
        <taxon>Anomopoda</taxon>
        <taxon>Daphniidae</taxon>
        <taxon>Daphnia</taxon>
    </lineage>
</organism>
<evidence type="ECO:0000313" key="1">
    <source>
        <dbReference type="EMBL" id="CAH0109125.1"/>
    </source>
</evidence>
<protein>
    <submittedName>
        <fullName evidence="1">Uncharacterized protein</fullName>
    </submittedName>
</protein>
<dbReference type="AlphaFoldDB" id="A0A8J2S450"/>
<keyword evidence="2" id="KW-1185">Reference proteome</keyword>
<dbReference type="PANTHER" id="PTHR34494">
    <property type="entry name" value="PROTEIN CBG25024"/>
    <property type="match status" value="1"/>
</dbReference>
<dbReference type="EMBL" id="CAKKLH010000290">
    <property type="protein sequence ID" value="CAH0109125.1"/>
    <property type="molecule type" value="Genomic_DNA"/>
</dbReference>
<gene>
    <name evidence="1" type="ORF">DGAL_LOCUS12588</name>
</gene>
<sequence length="450" mass="49299">MALLPFSTHALKRTLKRVFTFQMPTFPVSSAGGGVTCSLEGSSLFLYPLEMLSFLQTINQFADGISSVSRELTSQQYAADVNGAEVTIPNQLNLLVSNVVRTALSGVTGQDETLGTRNQTIGDEVNRIPIAGYINAYLQDAAGNEEGRARALAAANRSAVVGMAGALGMVIGGPSKAAIAGAVAGIATDVVTSIAKQDRDHPDGVLNLFNDHSPDAVVATLRGVVSDGLIGYATGTTVDRMWRSEDIKAIEDIETRRQEVGTAGKITNHTVQAVVIDKKTGKKYFGTNQNKRRQSKLNPKIIGPNIFVEKFKADPLPPRSKAMGRHASTCAEAEAYHFMLIDNPNADLSQTLVQTYLRKDGRWKNMERCDNCKARDHAMGKVPTDPMEYGFETFMLEEPYYSLVRSMDLDVHYTPDNFYTEEHSVPSRSEYDRRIYRSFATAAAFRQSHQ</sequence>
<dbReference type="Proteomes" id="UP000789390">
    <property type="component" value="Unassembled WGS sequence"/>
</dbReference>
<evidence type="ECO:0000313" key="2">
    <source>
        <dbReference type="Proteomes" id="UP000789390"/>
    </source>
</evidence>